<dbReference type="InterPro" id="IPR023393">
    <property type="entry name" value="START-like_dom_sf"/>
</dbReference>
<accession>A0A290ZC03</accession>
<feature type="domain" description="Activator of Hsp90 ATPase homologue 1/2-like C-terminal" evidence="2">
    <location>
        <begin position="23"/>
        <end position="131"/>
    </location>
</feature>
<dbReference type="SUPFAM" id="SSF55961">
    <property type="entry name" value="Bet v1-like"/>
    <property type="match status" value="2"/>
</dbReference>
<dbReference type="AlphaFoldDB" id="A0A290ZC03"/>
<gene>
    <name evidence="3" type="ORF">CNX65_27360</name>
</gene>
<organism evidence="3 4">
    <name type="scientific">Actinosynnema pretiosum</name>
    <dbReference type="NCBI Taxonomy" id="42197"/>
    <lineage>
        <taxon>Bacteria</taxon>
        <taxon>Bacillati</taxon>
        <taxon>Actinomycetota</taxon>
        <taxon>Actinomycetes</taxon>
        <taxon>Pseudonocardiales</taxon>
        <taxon>Pseudonocardiaceae</taxon>
        <taxon>Actinosynnema</taxon>
    </lineage>
</organism>
<dbReference type="EMBL" id="CP023445">
    <property type="protein sequence ID" value="ATE56538.1"/>
    <property type="molecule type" value="Genomic_DNA"/>
</dbReference>
<dbReference type="CDD" id="cd08899">
    <property type="entry name" value="SRPBCC_CalC_Aha1-like_6"/>
    <property type="match status" value="1"/>
</dbReference>
<name>A0A290ZC03_9PSEU</name>
<keyword evidence="4" id="KW-1185">Reference proteome</keyword>
<sequence length="296" mass="32238">MRDARLETIDGKPVLRLERRFAHPVSKVWRAVSEPAELAHWFPAEVELENGRMRFAFPDPAMDAGEGRVLELDPPRVFAFEWNEDVLRFELLPEPGGCLLVLTQVIGAGPLGAGRNAVGWRTCLEALDARLGDRPFTAPADLLGPIERHVREFGLDRGEVADGRIRFSRDLVWRPLAEVWAVLTGGATPAVSDTAPESAGCSRVRPGPVVVVEEPTLLEFDSSSGRVRWELSSDPVGGTVVTLTHVVGDGEVSVPAALAAWHVRLDLLFAALLGEERPWPGEGENGLAADYAVIHN</sequence>
<proteinExistence type="inferred from homology"/>
<dbReference type="Gene3D" id="3.30.530.20">
    <property type="match status" value="2"/>
</dbReference>
<dbReference type="Proteomes" id="UP000218505">
    <property type="component" value="Chromosome"/>
</dbReference>
<dbReference type="RefSeq" id="WP_096496317.1">
    <property type="nucleotide sequence ID" value="NZ_CP023445.1"/>
</dbReference>
<evidence type="ECO:0000313" key="3">
    <source>
        <dbReference type="EMBL" id="ATE56538.1"/>
    </source>
</evidence>
<dbReference type="KEGG" id="apre:CNX65_27360"/>
<dbReference type="Pfam" id="PF08327">
    <property type="entry name" value="AHSA1"/>
    <property type="match status" value="1"/>
</dbReference>
<dbReference type="InterPro" id="IPR013538">
    <property type="entry name" value="ASHA1/2-like_C"/>
</dbReference>
<protein>
    <submittedName>
        <fullName evidence="3">Activator of HSP90 ATPase</fullName>
    </submittedName>
</protein>
<evidence type="ECO:0000256" key="1">
    <source>
        <dbReference type="ARBA" id="ARBA00006817"/>
    </source>
</evidence>
<reference evidence="3" key="1">
    <citation type="submission" date="2017-09" db="EMBL/GenBank/DDBJ databases">
        <title>Complete Genome Sequence of ansamitocin-producing Bacterium Actinosynnema pretiosum X47.</title>
        <authorList>
            <person name="Cao G."/>
            <person name="Zong G."/>
            <person name="Zhong C."/>
            <person name="Fu J."/>
        </authorList>
    </citation>
    <scope>NUCLEOTIDE SEQUENCE [LARGE SCALE GENOMIC DNA]</scope>
    <source>
        <strain evidence="3">X47</strain>
    </source>
</reference>
<comment type="similarity">
    <text evidence="1">Belongs to the AHA1 family.</text>
</comment>
<evidence type="ECO:0000313" key="4">
    <source>
        <dbReference type="Proteomes" id="UP000218505"/>
    </source>
</evidence>
<evidence type="ECO:0000259" key="2">
    <source>
        <dbReference type="Pfam" id="PF08327"/>
    </source>
</evidence>